<organism evidence="2 3">
    <name type="scientific">Zarconia navalis LEGE 11467</name>
    <dbReference type="NCBI Taxonomy" id="1828826"/>
    <lineage>
        <taxon>Bacteria</taxon>
        <taxon>Bacillati</taxon>
        <taxon>Cyanobacteriota</taxon>
        <taxon>Cyanophyceae</taxon>
        <taxon>Oscillatoriophycideae</taxon>
        <taxon>Oscillatoriales</taxon>
        <taxon>Oscillatoriales incertae sedis</taxon>
        <taxon>Zarconia</taxon>
        <taxon>Zarconia navalis</taxon>
    </lineage>
</organism>
<feature type="domain" description="NB-ARC" evidence="1">
    <location>
        <begin position="117"/>
        <end position="219"/>
    </location>
</feature>
<dbReference type="GO" id="GO:0006355">
    <property type="term" value="P:regulation of DNA-templated transcription"/>
    <property type="evidence" value="ECO:0007669"/>
    <property type="project" value="InterPro"/>
</dbReference>
<dbReference type="AlphaFoldDB" id="A0A928VXH7"/>
<proteinExistence type="predicted"/>
<dbReference type="EMBL" id="JADEXN010000044">
    <property type="protein sequence ID" value="MBE9039958.1"/>
    <property type="molecule type" value="Genomic_DNA"/>
</dbReference>
<dbReference type="RefSeq" id="WP_264320215.1">
    <property type="nucleotide sequence ID" value="NZ_JADEXN010000044.1"/>
</dbReference>
<dbReference type="SUPFAM" id="SSF46894">
    <property type="entry name" value="C-terminal effector domain of the bipartite response regulators"/>
    <property type="match status" value="1"/>
</dbReference>
<dbReference type="InterPro" id="IPR027417">
    <property type="entry name" value="P-loop_NTPase"/>
</dbReference>
<dbReference type="Gene3D" id="1.10.10.10">
    <property type="entry name" value="Winged helix-like DNA-binding domain superfamily/Winged helix DNA-binding domain"/>
    <property type="match status" value="1"/>
</dbReference>
<accession>A0A928VXH7</accession>
<dbReference type="SUPFAM" id="SSF52540">
    <property type="entry name" value="P-loop containing nucleoside triphosphate hydrolases"/>
    <property type="match status" value="1"/>
</dbReference>
<dbReference type="InterPro" id="IPR036388">
    <property type="entry name" value="WH-like_DNA-bd_sf"/>
</dbReference>
<dbReference type="PANTHER" id="PTHR47691">
    <property type="entry name" value="REGULATOR-RELATED"/>
    <property type="match status" value="1"/>
</dbReference>
<dbReference type="Gene3D" id="3.40.50.300">
    <property type="entry name" value="P-loop containing nucleotide triphosphate hydrolases"/>
    <property type="match status" value="1"/>
</dbReference>
<dbReference type="InterPro" id="IPR000792">
    <property type="entry name" value="Tscrpt_reg_LuxR_C"/>
</dbReference>
<evidence type="ECO:0000313" key="2">
    <source>
        <dbReference type="EMBL" id="MBE9039958.1"/>
    </source>
</evidence>
<dbReference type="InterPro" id="IPR002182">
    <property type="entry name" value="NB-ARC"/>
</dbReference>
<dbReference type="GO" id="GO:0003677">
    <property type="term" value="F:DNA binding"/>
    <property type="evidence" value="ECO:0007669"/>
    <property type="project" value="InterPro"/>
</dbReference>
<gene>
    <name evidence="2" type="ORF">IQ235_04020</name>
</gene>
<dbReference type="PANTHER" id="PTHR47691:SF3">
    <property type="entry name" value="HTH-TYPE TRANSCRIPTIONAL REGULATOR RV0890C-RELATED"/>
    <property type="match status" value="1"/>
</dbReference>
<dbReference type="InterPro" id="IPR016032">
    <property type="entry name" value="Sig_transdc_resp-reg_C-effctor"/>
</dbReference>
<name>A0A928VXH7_9CYAN</name>
<evidence type="ECO:0000259" key="1">
    <source>
        <dbReference type="Pfam" id="PF00931"/>
    </source>
</evidence>
<comment type="caution">
    <text evidence="2">The sequence shown here is derived from an EMBL/GenBank/DDBJ whole genome shotgun (WGS) entry which is preliminary data.</text>
</comment>
<sequence length="429" mass="48780">MKEKNCNETFDRLPRRRKDVLELFLQGKTDAEIEKLLYITQATVRKHIGNICSDFGLSEEFSYDRSSKRPALMALFAKYKPELMQGNSAVTADSTVSSSSVDWGEAPEVEEFYDRTEELATLKQWLLEKQCRLVVVWGMAGIGKTALAVMLADEIQSQFDCFIWRSLQYAPALPDLLADIIQFLSPTPNLELPDSVSDRTSKLMGLLQNHRCLIVLDNVETVLPEGHRDDGEYGDFLRRVGRERHRSCVLLNSREKPGAVTLVERETRRVKSLQLEGLKEAAREIFREEGLTDEADWNELINHYRGNPHILRLVAWHVKELCGGRVSKFLDLGTTLLNDELTTLLSQQFDRLSPLEKQIVAVLMQTNGAVSLERVRDRIQPPSSSELMQALTVLKDRSLVEQVPTGDDVQFSLPPLIRRFASQHCPLTE</sequence>
<reference evidence="2" key="1">
    <citation type="submission" date="2020-10" db="EMBL/GenBank/DDBJ databases">
        <authorList>
            <person name="Castelo-Branco R."/>
            <person name="Eusebio N."/>
            <person name="Adriana R."/>
            <person name="Vieira A."/>
            <person name="Brugerolle De Fraissinette N."/>
            <person name="Rezende De Castro R."/>
            <person name="Schneider M.P."/>
            <person name="Vasconcelos V."/>
            <person name="Leao P.N."/>
        </authorList>
    </citation>
    <scope>NUCLEOTIDE SEQUENCE</scope>
    <source>
        <strain evidence="2">LEGE 11467</strain>
    </source>
</reference>
<dbReference type="Pfam" id="PF00931">
    <property type="entry name" value="NB-ARC"/>
    <property type="match status" value="1"/>
</dbReference>
<protein>
    <submittedName>
        <fullName evidence="2">LuxR family transcriptional regulator</fullName>
    </submittedName>
</protein>
<dbReference type="PRINTS" id="PR00038">
    <property type="entry name" value="HTHLUXR"/>
</dbReference>
<dbReference type="GO" id="GO:0043531">
    <property type="term" value="F:ADP binding"/>
    <property type="evidence" value="ECO:0007669"/>
    <property type="project" value="InterPro"/>
</dbReference>
<dbReference type="Proteomes" id="UP000621799">
    <property type="component" value="Unassembled WGS sequence"/>
</dbReference>
<keyword evidence="3" id="KW-1185">Reference proteome</keyword>
<evidence type="ECO:0000313" key="3">
    <source>
        <dbReference type="Proteomes" id="UP000621799"/>
    </source>
</evidence>
<dbReference type="PRINTS" id="PR00364">
    <property type="entry name" value="DISEASERSIST"/>
</dbReference>